<evidence type="ECO:0000259" key="1">
    <source>
        <dbReference type="PROSITE" id="PS50234"/>
    </source>
</evidence>
<dbReference type="InterPro" id="IPR002035">
    <property type="entry name" value="VWF_A"/>
</dbReference>
<proteinExistence type="predicted"/>
<accession>A0A239AND1</accession>
<dbReference type="Gene3D" id="3.40.50.410">
    <property type="entry name" value="von Willebrand factor, type A domain"/>
    <property type="match status" value="1"/>
</dbReference>
<gene>
    <name evidence="2" type="ORF">SAMN06295967_101277</name>
</gene>
<organism evidence="2 3">
    <name type="scientific">Belliella buryatensis</name>
    <dbReference type="NCBI Taxonomy" id="1500549"/>
    <lineage>
        <taxon>Bacteria</taxon>
        <taxon>Pseudomonadati</taxon>
        <taxon>Bacteroidota</taxon>
        <taxon>Cytophagia</taxon>
        <taxon>Cytophagales</taxon>
        <taxon>Cyclobacteriaceae</taxon>
        <taxon>Belliella</taxon>
    </lineage>
</organism>
<feature type="domain" description="VWFA" evidence="1">
    <location>
        <begin position="186"/>
        <end position="409"/>
    </location>
</feature>
<dbReference type="AlphaFoldDB" id="A0A239AND1"/>
<dbReference type="SUPFAM" id="SSF53300">
    <property type="entry name" value="vWA-like"/>
    <property type="match status" value="1"/>
</dbReference>
<evidence type="ECO:0000313" key="2">
    <source>
        <dbReference type="EMBL" id="SNR96871.1"/>
    </source>
</evidence>
<dbReference type="Proteomes" id="UP000198480">
    <property type="component" value="Unassembled WGS sequence"/>
</dbReference>
<dbReference type="PROSITE" id="PS50234">
    <property type="entry name" value="VWFA"/>
    <property type="match status" value="1"/>
</dbReference>
<evidence type="ECO:0000313" key="3">
    <source>
        <dbReference type="Proteomes" id="UP000198480"/>
    </source>
</evidence>
<keyword evidence="3" id="KW-1185">Reference proteome</keyword>
<protein>
    <recommendedName>
        <fullName evidence="1">VWFA domain-containing protein</fullName>
    </recommendedName>
</protein>
<sequence>MFSVVVHSDGATVPESRSIVYSIFFKKYPIPSLELNYLSDQFRFIRLFDSTLVLGTAEAVLNFRSHLFTNQMLSFMKNLQHNIFKIASLAILFSTFYACQDLTDIQQDVNQLNQQIEIDMLSNNFEGELPPSMVPLKDYIFKQKSNAFMSESGNSLESEIEATLKPTESHTQTLTGKINGAPSSGDVMFILDLTGSMGGVLNTAKANSINIMNSLRSLIPDTNFGAISHMDYNGVFGGCGYGPTNYGSGIDYPYRLDANLSSDLSNTANGINSMVLGFGNDGPENFTRPLWELYNDETLNWRAGSKKIAIFWLDNLPHDCNVYSLLGINGFTTGPDPGRDEIVGTADDLEFAKTINELKENGITLITLFSGGTSGNPFALWKAASQLTGGDAFPFNSSSPDVADFISAIISENLSKIDNLSITSCDPTFASWLTDVDPSSYEDIILDEPIERLFDVTITVPEGTEPGVYTFDLCLVGDGAEYAKTSVTITVPDQNITVAFDVHPGSCPNPIQLRRNGVIPTAILGAEGFDVNDIDVSSITLEGVSPIGFAYDDVATPYESSNGESLDANACHTLGEDGYTDLTLRFNSSDIVKALGNVSSGDVIKVKITGKLLDGTDFEGEDVIIIR</sequence>
<dbReference type="InterPro" id="IPR036465">
    <property type="entry name" value="vWFA_dom_sf"/>
</dbReference>
<dbReference type="EMBL" id="FZOK01000001">
    <property type="protein sequence ID" value="SNR96871.1"/>
    <property type="molecule type" value="Genomic_DNA"/>
</dbReference>
<name>A0A239AND1_9BACT</name>
<reference evidence="3" key="1">
    <citation type="submission" date="2017-06" db="EMBL/GenBank/DDBJ databases">
        <authorList>
            <person name="Varghese N."/>
            <person name="Submissions S."/>
        </authorList>
    </citation>
    <scope>NUCLEOTIDE SEQUENCE [LARGE SCALE GENOMIC DNA]</scope>
    <source>
        <strain evidence="3">5C</strain>
    </source>
</reference>